<keyword evidence="1" id="KW-0732">Signal</keyword>
<dbReference type="Proteomes" id="UP000246464">
    <property type="component" value="Chromosome 3"/>
</dbReference>
<organism evidence="2 3">
    <name type="scientific">Scophthalmus maximus</name>
    <name type="common">Turbot</name>
    <name type="synonym">Psetta maxima</name>
    <dbReference type="NCBI Taxonomy" id="52904"/>
    <lineage>
        <taxon>Eukaryota</taxon>
        <taxon>Metazoa</taxon>
        <taxon>Chordata</taxon>
        <taxon>Craniata</taxon>
        <taxon>Vertebrata</taxon>
        <taxon>Euteleostomi</taxon>
        <taxon>Actinopterygii</taxon>
        <taxon>Neopterygii</taxon>
        <taxon>Teleostei</taxon>
        <taxon>Neoteleostei</taxon>
        <taxon>Acanthomorphata</taxon>
        <taxon>Carangaria</taxon>
        <taxon>Pleuronectiformes</taxon>
        <taxon>Pleuronectoidei</taxon>
        <taxon>Scophthalmidae</taxon>
        <taxon>Scophthalmus</taxon>
    </lineage>
</organism>
<name>A0A2U9B6P8_SCOMX</name>
<evidence type="ECO:0000313" key="3">
    <source>
        <dbReference type="Proteomes" id="UP000246464"/>
    </source>
</evidence>
<gene>
    <name evidence="2" type="ORF">SMAX5B_000602</name>
</gene>
<dbReference type="EMBL" id="CP026245">
    <property type="protein sequence ID" value="AWO99441.1"/>
    <property type="molecule type" value="Genomic_DNA"/>
</dbReference>
<sequence>MTSMTSSTSCASLPCRALLLLLWLGASRGLVSIPLRLHAGRRVDVSGAAPLRRVALLSEPGGLALASDPTGAVDFLDMTDNLQGDSGRGYYLEMSIGTPGQTVLIYT</sequence>
<feature type="signal peptide" evidence="1">
    <location>
        <begin position="1"/>
        <end position="29"/>
    </location>
</feature>
<proteinExistence type="predicted"/>
<reference evidence="2 3" key="1">
    <citation type="submission" date="2017-12" db="EMBL/GenBank/DDBJ databases">
        <title>Integrating genomic resources of turbot (Scophthalmus maximus) in depth evaluation of genetic and physical mapping variation across individuals.</title>
        <authorList>
            <person name="Martinez P."/>
        </authorList>
    </citation>
    <scope>NUCLEOTIDE SEQUENCE [LARGE SCALE GENOMIC DNA]</scope>
</reference>
<dbReference type="AlphaFoldDB" id="A0A2U9B6P8"/>
<accession>A0A2U9B6P8</accession>
<evidence type="ECO:0000256" key="1">
    <source>
        <dbReference type="SAM" id="SignalP"/>
    </source>
</evidence>
<keyword evidence="3" id="KW-1185">Reference proteome</keyword>
<feature type="chain" id="PRO_5016178579" evidence="1">
    <location>
        <begin position="30"/>
        <end position="107"/>
    </location>
</feature>
<protein>
    <submittedName>
        <fullName evidence="2">Putative beta-secretase 2</fullName>
    </submittedName>
</protein>
<evidence type="ECO:0000313" key="2">
    <source>
        <dbReference type="EMBL" id="AWO99441.1"/>
    </source>
</evidence>